<dbReference type="Proteomes" id="UP000267029">
    <property type="component" value="Unassembled WGS sequence"/>
</dbReference>
<gene>
    <name evidence="2" type="ORF">MCOS_LOCUS3674</name>
</gene>
<organism evidence="2 3">
    <name type="scientific">Mesocestoides corti</name>
    <name type="common">Flatworm</name>
    <dbReference type="NCBI Taxonomy" id="53468"/>
    <lineage>
        <taxon>Eukaryota</taxon>
        <taxon>Metazoa</taxon>
        <taxon>Spiralia</taxon>
        <taxon>Lophotrochozoa</taxon>
        <taxon>Platyhelminthes</taxon>
        <taxon>Cestoda</taxon>
        <taxon>Eucestoda</taxon>
        <taxon>Cyclophyllidea</taxon>
        <taxon>Mesocestoididae</taxon>
        <taxon>Mesocestoides</taxon>
    </lineage>
</organism>
<proteinExistence type="predicted"/>
<sequence length="108" mass="12146">MSLRATANHHHRLTYITPHQATLPPQLQPSSHRHLHTPAPPPPPTPHRQALTNSLTHTHTHAAQHQHPAACTPPPRFFPFLMTAHHHKPQMKVNHESATQFLSRGGEN</sequence>
<keyword evidence="3" id="KW-1185">Reference proteome</keyword>
<evidence type="ECO:0000256" key="1">
    <source>
        <dbReference type="SAM" id="MobiDB-lite"/>
    </source>
</evidence>
<dbReference type="AlphaFoldDB" id="A0A0R3U9S5"/>
<protein>
    <submittedName>
        <fullName evidence="2 4">Uncharacterized protein</fullName>
    </submittedName>
</protein>
<reference evidence="4" key="2">
    <citation type="submission" date="2019-11" db="UniProtKB">
        <authorList>
            <consortium name="WormBaseParasite"/>
        </authorList>
    </citation>
    <scope>IDENTIFICATION</scope>
</reference>
<dbReference type="WBParaSite" id="MCU_011447-RA">
    <property type="protein sequence ID" value="MCU_011447-RA"/>
    <property type="gene ID" value="MCU_011447"/>
</dbReference>
<accession>A0A0R3U9S5</accession>
<evidence type="ECO:0000313" key="4">
    <source>
        <dbReference type="WBParaSite" id="MCU_011447-RA"/>
    </source>
</evidence>
<name>A0A0R3U9S5_MESCO</name>
<feature type="compositionally biased region" description="Polar residues" evidence="1">
    <location>
        <begin position="17"/>
        <end position="30"/>
    </location>
</feature>
<feature type="region of interest" description="Disordered" evidence="1">
    <location>
        <begin position="1"/>
        <end position="72"/>
    </location>
</feature>
<evidence type="ECO:0000313" key="3">
    <source>
        <dbReference type="Proteomes" id="UP000267029"/>
    </source>
</evidence>
<evidence type="ECO:0000313" key="2">
    <source>
        <dbReference type="EMBL" id="VDD77671.1"/>
    </source>
</evidence>
<dbReference type="EMBL" id="UXSR01000921">
    <property type="protein sequence ID" value="VDD77671.1"/>
    <property type="molecule type" value="Genomic_DNA"/>
</dbReference>
<reference evidence="2 3" key="1">
    <citation type="submission" date="2018-10" db="EMBL/GenBank/DDBJ databases">
        <authorList>
            <consortium name="Pathogen Informatics"/>
        </authorList>
    </citation>
    <scope>NUCLEOTIDE SEQUENCE [LARGE SCALE GENOMIC DNA]</scope>
</reference>